<protein>
    <recommendedName>
        <fullName evidence="2">Peptidase C14 caspase domain-containing protein</fullName>
    </recommendedName>
</protein>
<evidence type="ECO:0000313" key="3">
    <source>
        <dbReference type="EMBL" id="OJJ72521.1"/>
    </source>
</evidence>
<dbReference type="Gene3D" id="3.40.50.1460">
    <property type="match status" value="1"/>
</dbReference>
<proteinExistence type="inferred from homology"/>
<feature type="domain" description="Peptidase C14 caspase" evidence="2">
    <location>
        <begin position="83"/>
        <end position="357"/>
    </location>
</feature>
<sequence length="727" mass="81896">MRQIRPDRRGIRWVLAILRDKKSGRGDYLLGVQHGICYPPTVASLDQYEEVFDYHFIAMPTTTSRFLLIGVDFYQPAVHVDHDFKGGNLKGCVQDVTALDNYLQSTLHIPPHQIRKFTSSTPPEGATEPVEAPELRASTANIIGALKAILTECKSGDQVFIHYSGHGGRAPTLWPKVKGERAHDESLIPCDIRCGGNFLRDVELGWLLHQMTEAGLMVTIVLDCCYSGGATRGDDEEEGTSREFEEFRDLPLDLMKTPIELQQLFTHSDFYAANEKKMTDWLEQPQHYERFAACRANQKALEQGGRGVLSKVMLEALQSAGTSPPTYGMLFRRIMSGMKSLPMKLQQNPEFSGNQRRVFLRFQESPDVASIPVTEEHFYGATYIRLEAGSVMGMVEDAEFLVYPWDAVEFTESNAVARLKIYRVQPLACYARDVNKSGVEYSRGYQAVQCKYPVDSTIKVRLVGSLAHDSKAIDEVDKCCFATIAKTQNAFCNYTLSSDSNQYIIKDGNNRTIENVPSFPDVASLLTGVYRLAKYSTLKEVKNEKWTADCPSALKFEFGLDRSHALDSSGTYTFIEGSDFNFRFKNNSEEELNLVILNFRPLFGIRQVYPADGASCGWVDPDSNMVDPPFRPITLTIKHDVPVIEDEFKAFVSTKPLDFSFMQQPNIDHPSLDEAGNHKTTRGEKGIFEIWDRSSDMFRGSDSEIGDWDTATIRIVTKERSTKDVQQ</sequence>
<evidence type="ECO:0000256" key="1">
    <source>
        <dbReference type="ARBA" id="ARBA00009005"/>
    </source>
</evidence>
<dbReference type="PANTHER" id="PTHR48104">
    <property type="entry name" value="METACASPASE-4"/>
    <property type="match status" value="1"/>
</dbReference>
<keyword evidence="4" id="KW-1185">Reference proteome</keyword>
<reference evidence="4" key="1">
    <citation type="journal article" date="2017" name="Genome Biol.">
        <title>Comparative genomics reveals high biological diversity and specific adaptations in the industrially and medically important fungal genus Aspergillus.</title>
        <authorList>
            <person name="de Vries R.P."/>
            <person name="Riley R."/>
            <person name="Wiebenga A."/>
            <person name="Aguilar-Osorio G."/>
            <person name="Amillis S."/>
            <person name="Uchima C.A."/>
            <person name="Anderluh G."/>
            <person name="Asadollahi M."/>
            <person name="Askin M."/>
            <person name="Barry K."/>
            <person name="Battaglia E."/>
            <person name="Bayram O."/>
            <person name="Benocci T."/>
            <person name="Braus-Stromeyer S.A."/>
            <person name="Caldana C."/>
            <person name="Canovas D."/>
            <person name="Cerqueira G.C."/>
            <person name="Chen F."/>
            <person name="Chen W."/>
            <person name="Choi C."/>
            <person name="Clum A."/>
            <person name="Dos Santos R.A."/>
            <person name="Damasio A.R."/>
            <person name="Diallinas G."/>
            <person name="Emri T."/>
            <person name="Fekete E."/>
            <person name="Flipphi M."/>
            <person name="Freyberg S."/>
            <person name="Gallo A."/>
            <person name="Gournas C."/>
            <person name="Habgood R."/>
            <person name="Hainaut M."/>
            <person name="Harispe M.L."/>
            <person name="Henrissat B."/>
            <person name="Hilden K.S."/>
            <person name="Hope R."/>
            <person name="Hossain A."/>
            <person name="Karabika E."/>
            <person name="Karaffa L."/>
            <person name="Karanyi Z."/>
            <person name="Krasevec N."/>
            <person name="Kuo A."/>
            <person name="Kusch H."/>
            <person name="LaButti K."/>
            <person name="Lagendijk E.L."/>
            <person name="Lapidus A."/>
            <person name="Levasseur A."/>
            <person name="Lindquist E."/>
            <person name="Lipzen A."/>
            <person name="Logrieco A.F."/>
            <person name="MacCabe A."/>
            <person name="Maekelae M.R."/>
            <person name="Malavazi I."/>
            <person name="Melin P."/>
            <person name="Meyer V."/>
            <person name="Mielnichuk N."/>
            <person name="Miskei M."/>
            <person name="Molnar A.P."/>
            <person name="Mule G."/>
            <person name="Ngan C.Y."/>
            <person name="Orejas M."/>
            <person name="Orosz E."/>
            <person name="Ouedraogo J.P."/>
            <person name="Overkamp K.M."/>
            <person name="Park H.-S."/>
            <person name="Perrone G."/>
            <person name="Piumi F."/>
            <person name="Punt P.J."/>
            <person name="Ram A.F."/>
            <person name="Ramon A."/>
            <person name="Rauscher S."/>
            <person name="Record E."/>
            <person name="Riano-Pachon D.M."/>
            <person name="Robert V."/>
            <person name="Roehrig J."/>
            <person name="Ruller R."/>
            <person name="Salamov A."/>
            <person name="Salih N.S."/>
            <person name="Samson R.A."/>
            <person name="Sandor E."/>
            <person name="Sanguinetti M."/>
            <person name="Schuetze T."/>
            <person name="Sepcic K."/>
            <person name="Shelest E."/>
            <person name="Sherlock G."/>
            <person name="Sophianopoulou V."/>
            <person name="Squina F.M."/>
            <person name="Sun H."/>
            <person name="Susca A."/>
            <person name="Todd R.B."/>
            <person name="Tsang A."/>
            <person name="Unkles S.E."/>
            <person name="van de Wiele N."/>
            <person name="van Rossen-Uffink D."/>
            <person name="Oliveira J.V."/>
            <person name="Vesth T.C."/>
            <person name="Visser J."/>
            <person name="Yu J.-H."/>
            <person name="Zhou M."/>
            <person name="Andersen M.R."/>
            <person name="Archer D.B."/>
            <person name="Baker S.E."/>
            <person name="Benoit I."/>
            <person name="Brakhage A.A."/>
            <person name="Braus G.H."/>
            <person name="Fischer R."/>
            <person name="Frisvad J.C."/>
            <person name="Goldman G.H."/>
            <person name="Houbraken J."/>
            <person name="Oakley B."/>
            <person name="Pocsi I."/>
            <person name="Scazzocchio C."/>
            <person name="Seiboth B."/>
            <person name="vanKuyk P.A."/>
            <person name="Wortman J."/>
            <person name="Dyer P.S."/>
            <person name="Grigoriev I.V."/>
        </authorList>
    </citation>
    <scope>NUCLEOTIDE SEQUENCE [LARGE SCALE GENOMIC DNA]</scope>
    <source>
        <strain evidence="4">CBS 101740 / IMI 381727 / IBT 21946</strain>
    </source>
</reference>
<dbReference type="GO" id="GO:0006508">
    <property type="term" value="P:proteolysis"/>
    <property type="evidence" value="ECO:0007669"/>
    <property type="project" value="InterPro"/>
</dbReference>
<gene>
    <name evidence="3" type="ORF">ASPBRDRAFT_543120</name>
</gene>
<dbReference type="VEuPathDB" id="FungiDB:ASPBRDRAFT_543120"/>
<dbReference type="Proteomes" id="UP000184499">
    <property type="component" value="Unassembled WGS sequence"/>
</dbReference>
<dbReference type="InterPro" id="IPR011600">
    <property type="entry name" value="Pept_C14_caspase"/>
</dbReference>
<dbReference type="OrthoDB" id="3223806at2759"/>
<organism evidence="3 4">
    <name type="scientific">Aspergillus brasiliensis (strain CBS 101740 / IMI 381727 / IBT 21946)</name>
    <dbReference type="NCBI Taxonomy" id="767769"/>
    <lineage>
        <taxon>Eukaryota</taxon>
        <taxon>Fungi</taxon>
        <taxon>Dikarya</taxon>
        <taxon>Ascomycota</taxon>
        <taxon>Pezizomycotina</taxon>
        <taxon>Eurotiomycetes</taxon>
        <taxon>Eurotiomycetidae</taxon>
        <taxon>Eurotiales</taxon>
        <taxon>Aspergillaceae</taxon>
        <taxon>Aspergillus</taxon>
        <taxon>Aspergillus subgen. Circumdati</taxon>
    </lineage>
</organism>
<dbReference type="AlphaFoldDB" id="A0A1L9ULC0"/>
<dbReference type="OMA" id="IHRHLCA"/>
<dbReference type="GO" id="GO:0004197">
    <property type="term" value="F:cysteine-type endopeptidase activity"/>
    <property type="evidence" value="ECO:0007669"/>
    <property type="project" value="InterPro"/>
</dbReference>
<dbReference type="Pfam" id="PF00656">
    <property type="entry name" value="Peptidase_C14"/>
    <property type="match status" value="1"/>
</dbReference>
<dbReference type="GO" id="GO:0005737">
    <property type="term" value="C:cytoplasm"/>
    <property type="evidence" value="ECO:0007669"/>
    <property type="project" value="TreeGrafter"/>
</dbReference>
<dbReference type="GeneID" id="93579699"/>
<dbReference type="EMBL" id="KV878683">
    <property type="protein sequence ID" value="OJJ72521.1"/>
    <property type="molecule type" value="Genomic_DNA"/>
</dbReference>
<dbReference type="RefSeq" id="XP_067479769.1">
    <property type="nucleotide sequence ID" value="XM_067627211.1"/>
</dbReference>
<comment type="similarity">
    <text evidence="1">Belongs to the peptidase C14B family.</text>
</comment>
<dbReference type="PANTHER" id="PTHR48104:SF30">
    <property type="entry name" value="METACASPASE-1"/>
    <property type="match status" value="1"/>
</dbReference>
<evidence type="ECO:0000259" key="2">
    <source>
        <dbReference type="Pfam" id="PF00656"/>
    </source>
</evidence>
<dbReference type="InterPro" id="IPR050452">
    <property type="entry name" value="Metacaspase"/>
</dbReference>
<accession>A0A1L9ULC0</accession>
<name>A0A1L9ULC0_ASPBC</name>
<evidence type="ECO:0000313" key="4">
    <source>
        <dbReference type="Proteomes" id="UP000184499"/>
    </source>
</evidence>